<gene>
    <name evidence="2" type="ORF">GCM10007935_30730</name>
</gene>
<keyword evidence="3" id="KW-1185">Reference proteome</keyword>
<sequence>MDSLTQIALGSAVTVAVMGRRTATWKAALWGAVAGTLPDLDALIDHGDAVLNMVLHRAESHALLYLSVGAPLLALLVSRIHRETALFPRWWLALWLALITHPLLDTLTIYGTQLLLPFTHHPYAVGSLFIIDPLYTVPLLVGVIAALVARHPATGRRWNLAGLALSTLYIGWSLWAQHAVTQAAQTSLRQQGVAAERLLVTPTPFNTVLWRVVAVTPTHYHEGYRSLLDATPTMRWTAHERGADLMAEHAAVAPVARLAAFTQGLYRLQVTPAGRLRITDLRMGQEPDYVFNFDLGPARAPGSNPSVQVSQRPDLGSALPWLWQRLRGNDLPAPR</sequence>
<evidence type="ECO:0000313" key="2">
    <source>
        <dbReference type="EMBL" id="GLS15637.1"/>
    </source>
</evidence>
<dbReference type="EMBL" id="BSPB01000030">
    <property type="protein sequence ID" value="GLS15637.1"/>
    <property type="molecule type" value="Genomic_DNA"/>
</dbReference>
<feature type="transmembrane region" description="Helical" evidence="1">
    <location>
        <begin position="90"/>
        <end position="111"/>
    </location>
</feature>
<evidence type="ECO:0000256" key="1">
    <source>
        <dbReference type="SAM" id="Phobius"/>
    </source>
</evidence>
<organism evidence="2 3">
    <name type="scientific">Hydrogenophaga electricum</name>
    <dbReference type="NCBI Taxonomy" id="1230953"/>
    <lineage>
        <taxon>Bacteria</taxon>
        <taxon>Pseudomonadati</taxon>
        <taxon>Pseudomonadota</taxon>
        <taxon>Betaproteobacteria</taxon>
        <taxon>Burkholderiales</taxon>
        <taxon>Comamonadaceae</taxon>
        <taxon>Hydrogenophaga</taxon>
    </lineage>
</organism>
<dbReference type="PANTHER" id="PTHR40031:SF1">
    <property type="entry name" value="MEMBRANE-BOUND METAL-DEPENDENT HYDROLASE"/>
    <property type="match status" value="1"/>
</dbReference>
<keyword evidence="1" id="KW-0812">Transmembrane</keyword>
<accession>A0ABQ6C7J9</accession>
<name>A0ABQ6C7J9_9BURK</name>
<keyword evidence="1" id="KW-0472">Membrane</keyword>
<dbReference type="PANTHER" id="PTHR40031">
    <property type="entry name" value="HYPOTHETICAL MEMBRANE SPANNING PROTEIN"/>
    <property type="match status" value="1"/>
</dbReference>
<dbReference type="InterPro" id="IPR007404">
    <property type="entry name" value="YdjM-like"/>
</dbReference>
<dbReference type="Proteomes" id="UP001156903">
    <property type="component" value="Unassembled WGS sequence"/>
</dbReference>
<reference evidence="3" key="1">
    <citation type="journal article" date="2019" name="Int. J. Syst. Evol. Microbiol.">
        <title>The Global Catalogue of Microorganisms (GCM) 10K type strain sequencing project: providing services to taxonomists for standard genome sequencing and annotation.</title>
        <authorList>
            <consortium name="The Broad Institute Genomics Platform"/>
            <consortium name="The Broad Institute Genome Sequencing Center for Infectious Disease"/>
            <person name="Wu L."/>
            <person name="Ma J."/>
        </authorList>
    </citation>
    <scope>NUCLEOTIDE SEQUENCE [LARGE SCALE GENOMIC DNA]</scope>
    <source>
        <strain evidence="3">NBRC 109341</strain>
    </source>
</reference>
<keyword evidence="1" id="KW-1133">Transmembrane helix</keyword>
<dbReference type="InterPro" id="IPR053170">
    <property type="entry name" value="Transcription_regulator"/>
</dbReference>
<feature type="transmembrane region" description="Helical" evidence="1">
    <location>
        <begin position="160"/>
        <end position="180"/>
    </location>
</feature>
<comment type="caution">
    <text evidence="2">The sequence shown here is derived from an EMBL/GenBank/DDBJ whole genome shotgun (WGS) entry which is preliminary data.</text>
</comment>
<evidence type="ECO:0000313" key="3">
    <source>
        <dbReference type="Proteomes" id="UP001156903"/>
    </source>
</evidence>
<feature type="transmembrane region" description="Helical" evidence="1">
    <location>
        <begin position="62"/>
        <end position="78"/>
    </location>
</feature>
<proteinExistence type="predicted"/>
<dbReference type="Pfam" id="PF04307">
    <property type="entry name" value="YdjM"/>
    <property type="match status" value="1"/>
</dbReference>
<protein>
    <submittedName>
        <fullName evidence="2">Membrane protein</fullName>
    </submittedName>
</protein>
<dbReference type="RefSeq" id="WP_284308491.1">
    <property type="nucleotide sequence ID" value="NZ_BSPB01000030.1"/>
</dbReference>
<feature type="transmembrane region" description="Helical" evidence="1">
    <location>
        <begin position="123"/>
        <end position="148"/>
    </location>
</feature>